<dbReference type="RefSeq" id="WP_099260515.1">
    <property type="nucleotide sequence ID" value="NZ_NIZW01000007.1"/>
</dbReference>
<feature type="domain" description="Tr-type G" evidence="9">
    <location>
        <begin position="33"/>
        <end position="313"/>
    </location>
</feature>
<sequence>MVAIRFCRIAIFLCAPAPKRFPTHRPAMAADISKIRNIGIIAHIDAGKTTVTERMLYLSGAKHRVGRVDHGTTDTDDDPEEQERGITIFSACVKYGWGDYNINLLDTPGHVDFTAEVERCLRVLDGAVVVFSAREGVEAQSETVWRQADRYEVPRIVFINKMDREGASFETVFNDIGPRLGGRPVAVELPVGEGPAHVDNPFRGVIDLVNMKLLQFDPETEGKQVTETDLPEELADDAAIWREQMLEAVYEISEDAMTLAMEDKEIPRDVILAALRKGCLDRTIQPVFCGSALHGIGVQPLMTGVGNFLPSPLDRPAVEGHDPKKPDKTLSRNPDPKEPFCGLVFKILPAKTGDNYWIRIYSGELKQNSRVQCPNRDKKENVAQIWQIHASKKERDGQVDSVGAGDICCVIGPRFAITGDTVCDTKEAIELPSIKFAETVLSMAIEPESTADRKKLEETLDMLRRQDPTFRAVDNEEIGQTIISGMGELHLEVIQHRLTRDFGLNVKFYKPRVNYRETIGGNAELVGQCNRVVGSTQMFARLKVKISPTENPSDPVVVFDRLSPDAGLPNAIRSAAIDELRDRAEGGGMIAGFPLSGVRIDVLDAEMAEEGSDEVAFRIAAGDAFESGLQAAGPVLLEPVMRVEVTTPEDYMGEIVGDLQQRRAIIASTESRGAMTVITAHAPLKEMFGYSGAVRSLSQGRAGSSMEPYGYQAAPKEDADSFQY</sequence>
<dbReference type="PROSITE" id="PS51722">
    <property type="entry name" value="G_TR_2"/>
    <property type="match status" value="1"/>
</dbReference>
<dbReference type="InterPro" id="IPR035647">
    <property type="entry name" value="EFG_III/V"/>
</dbReference>
<dbReference type="Pfam" id="PF03764">
    <property type="entry name" value="EFG_IV"/>
    <property type="match status" value="1"/>
</dbReference>
<name>A0A2G1W8F1_9BACT</name>
<keyword evidence="4" id="KW-0648">Protein biosynthesis</keyword>
<dbReference type="PANTHER" id="PTHR43261">
    <property type="entry name" value="TRANSLATION ELONGATION FACTOR G-RELATED"/>
    <property type="match status" value="1"/>
</dbReference>
<protein>
    <recommendedName>
        <fullName evidence="7">Elongation factor G</fullName>
    </recommendedName>
</protein>
<dbReference type="Gene3D" id="3.30.230.10">
    <property type="match status" value="1"/>
</dbReference>
<dbReference type="InterPro" id="IPR005225">
    <property type="entry name" value="Small_GTP-bd"/>
</dbReference>
<dbReference type="FunFam" id="3.30.70.240:FF:000001">
    <property type="entry name" value="Elongation factor G"/>
    <property type="match status" value="1"/>
</dbReference>
<dbReference type="GO" id="GO:0005525">
    <property type="term" value="F:GTP binding"/>
    <property type="evidence" value="ECO:0007669"/>
    <property type="project" value="UniProtKB-UniRule"/>
</dbReference>
<dbReference type="AlphaFoldDB" id="A0A2G1W8F1"/>
<dbReference type="CDD" id="cd01680">
    <property type="entry name" value="EFG_like_IV"/>
    <property type="match status" value="1"/>
</dbReference>
<reference evidence="10 11" key="1">
    <citation type="submission" date="2017-06" db="EMBL/GenBank/DDBJ databases">
        <title>Description of Rhodopirellula bahusiensis sp. nov.</title>
        <authorList>
            <person name="Kizina J."/>
            <person name="Harder J."/>
        </authorList>
    </citation>
    <scope>NUCLEOTIDE SEQUENCE [LARGE SCALE GENOMIC DNA]</scope>
    <source>
        <strain evidence="10 11">SWK21</strain>
    </source>
</reference>
<dbReference type="FunFam" id="3.40.50.300:FF:002716">
    <property type="entry name" value="Elongation factor G2-like protein"/>
    <property type="match status" value="1"/>
</dbReference>
<evidence type="ECO:0000256" key="8">
    <source>
        <dbReference type="SAM" id="MobiDB-lite"/>
    </source>
</evidence>
<dbReference type="EMBL" id="NIZW01000007">
    <property type="protein sequence ID" value="PHQ35291.1"/>
    <property type="molecule type" value="Genomic_DNA"/>
</dbReference>
<organism evidence="10 11">
    <name type="scientific">Rhodopirellula bahusiensis</name>
    <dbReference type="NCBI Taxonomy" id="2014065"/>
    <lineage>
        <taxon>Bacteria</taxon>
        <taxon>Pseudomonadati</taxon>
        <taxon>Planctomycetota</taxon>
        <taxon>Planctomycetia</taxon>
        <taxon>Pirellulales</taxon>
        <taxon>Pirellulaceae</taxon>
        <taxon>Rhodopirellula</taxon>
    </lineage>
</organism>
<dbReference type="InterPro" id="IPR000640">
    <property type="entry name" value="EFG_V-like"/>
</dbReference>
<dbReference type="SUPFAM" id="SSF54211">
    <property type="entry name" value="Ribosomal protein S5 domain 2-like"/>
    <property type="match status" value="1"/>
</dbReference>
<dbReference type="GO" id="GO:0003746">
    <property type="term" value="F:translation elongation factor activity"/>
    <property type="evidence" value="ECO:0007669"/>
    <property type="project" value="UniProtKB-UniRule"/>
</dbReference>
<dbReference type="FunFam" id="3.30.70.870:FF:000018">
    <property type="entry name" value="Translation elongation factor G"/>
    <property type="match status" value="1"/>
</dbReference>
<evidence type="ECO:0000256" key="5">
    <source>
        <dbReference type="ARBA" id="ARBA00023134"/>
    </source>
</evidence>
<dbReference type="Gene3D" id="3.30.70.870">
    <property type="entry name" value="Elongation Factor G (Translational Gtpase), domain 3"/>
    <property type="match status" value="1"/>
</dbReference>
<dbReference type="Gene3D" id="3.30.70.240">
    <property type="match status" value="1"/>
</dbReference>
<feature type="region of interest" description="Disordered" evidence="8">
    <location>
        <begin position="701"/>
        <end position="724"/>
    </location>
</feature>
<dbReference type="GO" id="GO:0003924">
    <property type="term" value="F:GTPase activity"/>
    <property type="evidence" value="ECO:0007669"/>
    <property type="project" value="InterPro"/>
</dbReference>
<evidence type="ECO:0000313" key="10">
    <source>
        <dbReference type="EMBL" id="PHQ35291.1"/>
    </source>
</evidence>
<dbReference type="Pfam" id="PF00009">
    <property type="entry name" value="GTP_EFTU"/>
    <property type="match status" value="1"/>
</dbReference>
<dbReference type="CDD" id="cd16262">
    <property type="entry name" value="EFG_III"/>
    <property type="match status" value="1"/>
</dbReference>
<dbReference type="InterPro" id="IPR004161">
    <property type="entry name" value="EFTu-like_2"/>
</dbReference>
<dbReference type="SUPFAM" id="SSF52540">
    <property type="entry name" value="P-loop containing nucleoside triphosphate hydrolases"/>
    <property type="match status" value="1"/>
</dbReference>
<dbReference type="SUPFAM" id="SSF50447">
    <property type="entry name" value="Translation proteins"/>
    <property type="match status" value="1"/>
</dbReference>
<dbReference type="Gene3D" id="3.40.50.300">
    <property type="entry name" value="P-loop containing nucleotide triphosphate hydrolases"/>
    <property type="match status" value="1"/>
</dbReference>
<dbReference type="SMART" id="SM00838">
    <property type="entry name" value="EFG_C"/>
    <property type="match status" value="1"/>
</dbReference>
<keyword evidence="5" id="KW-0342">GTP-binding</keyword>
<dbReference type="InterPro" id="IPR041095">
    <property type="entry name" value="EFG_II"/>
</dbReference>
<dbReference type="InterPro" id="IPR005517">
    <property type="entry name" value="Transl_elong_EFG/EF2_IV"/>
</dbReference>
<dbReference type="InterPro" id="IPR014721">
    <property type="entry name" value="Ribsml_uS5_D2-typ_fold_subgr"/>
</dbReference>
<dbReference type="Pfam" id="PF14492">
    <property type="entry name" value="EFG_III"/>
    <property type="match status" value="1"/>
</dbReference>
<dbReference type="Proteomes" id="UP000225740">
    <property type="component" value="Unassembled WGS sequence"/>
</dbReference>
<accession>A0A2G1W8F1</accession>
<dbReference type="Pfam" id="PF03144">
    <property type="entry name" value="GTP_EFTU_D2"/>
    <property type="match status" value="1"/>
</dbReference>
<dbReference type="GeneID" id="90608433"/>
<comment type="caution">
    <text evidence="10">The sequence shown here is derived from an EMBL/GenBank/DDBJ whole genome shotgun (WGS) entry which is preliminary data.</text>
</comment>
<dbReference type="Pfam" id="PF00679">
    <property type="entry name" value="EFG_C"/>
    <property type="match status" value="1"/>
</dbReference>
<gene>
    <name evidence="10" type="primary">fusA</name>
    <name evidence="10" type="ORF">CEE69_09645</name>
</gene>
<dbReference type="PANTHER" id="PTHR43261:SF1">
    <property type="entry name" value="RIBOSOME-RELEASING FACTOR 2, MITOCHONDRIAL"/>
    <property type="match status" value="1"/>
</dbReference>
<feature type="compositionally biased region" description="Basic and acidic residues" evidence="8">
    <location>
        <begin position="316"/>
        <end position="335"/>
    </location>
</feature>
<keyword evidence="3 10" id="KW-0251">Elongation factor</keyword>
<evidence type="ECO:0000313" key="11">
    <source>
        <dbReference type="Proteomes" id="UP000225740"/>
    </source>
</evidence>
<proteinExistence type="inferred from homology"/>
<dbReference type="GO" id="GO:0032790">
    <property type="term" value="P:ribosome disassembly"/>
    <property type="evidence" value="ECO:0007669"/>
    <property type="project" value="TreeGrafter"/>
</dbReference>
<dbReference type="InterPro" id="IPR020568">
    <property type="entry name" value="Ribosomal_Su5_D2-typ_SF"/>
</dbReference>
<comment type="function">
    <text evidence="6">Catalyzes the GTP-dependent ribosomal translocation step during translation elongation. During this step, the ribosome changes from the pre-translocational (PRE) to the post-translocational (POST) state as the newly formed A-site-bound peptidyl-tRNA and P-site-bound deacylated tRNA move to the P and E sites, respectively. Catalyzes the coordinated movement of the two tRNA molecules, the mRNA and conformational changes in the ribosome.</text>
</comment>
<dbReference type="PRINTS" id="PR00315">
    <property type="entry name" value="ELONGATNFCT"/>
</dbReference>
<comment type="similarity">
    <text evidence="1">Belongs to the TRAFAC class translation factor GTPase superfamily. Classic translation factor GTPase family. EF-G/EF-2 subfamily.</text>
</comment>
<keyword evidence="11" id="KW-1185">Reference proteome</keyword>
<dbReference type="InterPro" id="IPR027417">
    <property type="entry name" value="P-loop_NTPase"/>
</dbReference>
<dbReference type="InterPro" id="IPR009000">
    <property type="entry name" value="Transl_B-barrel_sf"/>
</dbReference>
<evidence type="ECO:0000256" key="2">
    <source>
        <dbReference type="ARBA" id="ARBA00022741"/>
    </source>
</evidence>
<evidence type="ECO:0000259" key="9">
    <source>
        <dbReference type="PROSITE" id="PS51722"/>
    </source>
</evidence>
<feature type="region of interest" description="Disordered" evidence="8">
    <location>
        <begin position="312"/>
        <end position="335"/>
    </location>
</feature>
<dbReference type="Gene3D" id="2.40.30.10">
    <property type="entry name" value="Translation factors"/>
    <property type="match status" value="1"/>
</dbReference>
<dbReference type="InterPro" id="IPR000795">
    <property type="entry name" value="T_Tr_GTP-bd_dom"/>
</dbReference>
<dbReference type="OrthoDB" id="9804431at2"/>
<dbReference type="InterPro" id="IPR004540">
    <property type="entry name" value="Transl_elong_EFG/EF2"/>
</dbReference>
<dbReference type="SUPFAM" id="SSF54980">
    <property type="entry name" value="EF-G C-terminal domain-like"/>
    <property type="match status" value="2"/>
</dbReference>
<dbReference type="NCBIfam" id="TIGR00484">
    <property type="entry name" value="EF-G"/>
    <property type="match status" value="1"/>
</dbReference>
<dbReference type="CDD" id="cd03713">
    <property type="entry name" value="EFG_mtEFG_C"/>
    <property type="match status" value="1"/>
</dbReference>
<dbReference type="InterPro" id="IPR009022">
    <property type="entry name" value="EFG_III"/>
</dbReference>
<evidence type="ECO:0000256" key="1">
    <source>
        <dbReference type="ARBA" id="ARBA00005870"/>
    </source>
</evidence>
<dbReference type="NCBIfam" id="TIGR00231">
    <property type="entry name" value="small_GTP"/>
    <property type="match status" value="1"/>
</dbReference>
<evidence type="ECO:0000256" key="3">
    <source>
        <dbReference type="ARBA" id="ARBA00022768"/>
    </source>
</evidence>
<keyword evidence="2" id="KW-0547">Nucleotide-binding</keyword>
<dbReference type="SMART" id="SM00889">
    <property type="entry name" value="EFG_IV"/>
    <property type="match status" value="1"/>
</dbReference>
<dbReference type="InterPro" id="IPR035649">
    <property type="entry name" value="EFG_V"/>
</dbReference>
<feature type="compositionally biased region" description="Basic and acidic residues" evidence="8">
    <location>
        <begin position="715"/>
        <end position="724"/>
    </location>
</feature>
<evidence type="ECO:0000256" key="6">
    <source>
        <dbReference type="ARBA" id="ARBA00024731"/>
    </source>
</evidence>
<dbReference type="CDD" id="cd01886">
    <property type="entry name" value="EF-G"/>
    <property type="match status" value="1"/>
</dbReference>
<evidence type="ECO:0000256" key="4">
    <source>
        <dbReference type="ARBA" id="ARBA00022917"/>
    </source>
</evidence>
<evidence type="ECO:0000256" key="7">
    <source>
        <dbReference type="NCBIfam" id="TIGR00484"/>
    </source>
</evidence>